<dbReference type="InterPro" id="IPR035906">
    <property type="entry name" value="MetI-like_sf"/>
</dbReference>
<evidence type="ECO:0000256" key="2">
    <source>
        <dbReference type="ARBA" id="ARBA00022448"/>
    </source>
</evidence>
<feature type="transmembrane region" description="Helical" evidence="7">
    <location>
        <begin position="57"/>
        <end position="77"/>
    </location>
</feature>
<keyword evidence="2 7" id="KW-0813">Transport</keyword>
<gene>
    <name evidence="9" type="ORF">GCM10009836_38970</name>
</gene>
<dbReference type="Pfam" id="PF00528">
    <property type="entry name" value="BPD_transp_1"/>
    <property type="match status" value="1"/>
</dbReference>
<feature type="transmembrane region" description="Helical" evidence="7">
    <location>
        <begin position="313"/>
        <end position="335"/>
    </location>
</feature>
<organism evidence="9 10">
    <name type="scientific">Pseudonocardia ailaonensis</name>
    <dbReference type="NCBI Taxonomy" id="367279"/>
    <lineage>
        <taxon>Bacteria</taxon>
        <taxon>Bacillati</taxon>
        <taxon>Actinomycetota</taxon>
        <taxon>Actinomycetes</taxon>
        <taxon>Pseudonocardiales</taxon>
        <taxon>Pseudonocardiaceae</taxon>
        <taxon>Pseudonocardia</taxon>
    </lineage>
</organism>
<sequence>MSALWSRNGWWVRRLAILPVHLLLFAVVVFFLVKLIPGDPVAVLSGGQRMTPEQYEAARASLGLTGTVFGQLGAFLVNTVTLDLGNSVLTGTSVLAEMGSRLPETVELAVMAMVVSSLVAVGLGFLVVLRPRNLVSRAVASYSRAAGAVPDFCLGVAGIFVFYSVLHWAPAPIGRYDTLLNPPPRTTGFPFLDALFSSDTALMGSMLAHLWLPVGVLVVAYAPMLVKLFIRSLDQAKNAQATKFRIASGASRRMVMVSIARRALPATVAMFGTIFGFMVGGAVVVEQLFAIPGMGEYAVQAVTRSDFVSLRGFLLIVGALSLLVFFLVDVVTMLLDPRRRPGVAVAGG</sequence>
<dbReference type="InterPro" id="IPR000515">
    <property type="entry name" value="MetI-like"/>
</dbReference>
<keyword evidence="10" id="KW-1185">Reference proteome</keyword>
<evidence type="ECO:0000256" key="1">
    <source>
        <dbReference type="ARBA" id="ARBA00004651"/>
    </source>
</evidence>
<comment type="caution">
    <text evidence="9">The sequence shown here is derived from an EMBL/GenBank/DDBJ whole genome shotgun (WGS) entry which is preliminary data.</text>
</comment>
<evidence type="ECO:0000256" key="6">
    <source>
        <dbReference type="ARBA" id="ARBA00023136"/>
    </source>
</evidence>
<keyword evidence="5 7" id="KW-1133">Transmembrane helix</keyword>
<feature type="transmembrane region" description="Helical" evidence="7">
    <location>
        <begin position="108"/>
        <end position="129"/>
    </location>
</feature>
<evidence type="ECO:0000259" key="8">
    <source>
        <dbReference type="PROSITE" id="PS50928"/>
    </source>
</evidence>
<comment type="subcellular location">
    <subcellularLocation>
        <location evidence="1 7">Cell membrane</location>
        <topology evidence="1 7">Multi-pass membrane protein</topology>
    </subcellularLocation>
</comment>
<evidence type="ECO:0000256" key="5">
    <source>
        <dbReference type="ARBA" id="ARBA00022989"/>
    </source>
</evidence>
<keyword evidence="6 7" id="KW-0472">Membrane</keyword>
<feature type="transmembrane region" description="Helical" evidence="7">
    <location>
        <begin position="210"/>
        <end position="230"/>
    </location>
</feature>
<evidence type="ECO:0000256" key="7">
    <source>
        <dbReference type="RuleBase" id="RU363032"/>
    </source>
</evidence>
<dbReference type="InterPro" id="IPR045621">
    <property type="entry name" value="BPD_transp_1_N"/>
</dbReference>
<feature type="transmembrane region" description="Helical" evidence="7">
    <location>
        <begin position="263"/>
        <end position="285"/>
    </location>
</feature>
<feature type="transmembrane region" description="Helical" evidence="7">
    <location>
        <begin position="149"/>
        <end position="169"/>
    </location>
</feature>
<reference evidence="9 10" key="1">
    <citation type="journal article" date="2019" name="Int. J. Syst. Evol. Microbiol.">
        <title>The Global Catalogue of Microorganisms (GCM) 10K type strain sequencing project: providing services to taxonomists for standard genome sequencing and annotation.</title>
        <authorList>
            <consortium name="The Broad Institute Genomics Platform"/>
            <consortium name="The Broad Institute Genome Sequencing Center for Infectious Disease"/>
            <person name="Wu L."/>
            <person name="Ma J."/>
        </authorList>
    </citation>
    <scope>NUCLEOTIDE SEQUENCE [LARGE SCALE GENOMIC DNA]</scope>
    <source>
        <strain evidence="9 10">JCM 16009</strain>
    </source>
</reference>
<dbReference type="PANTHER" id="PTHR43163">
    <property type="entry name" value="DIPEPTIDE TRANSPORT SYSTEM PERMEASE PROTEIN DPPB-RELATED"/>
    <property type="match status" value="1"/>
</dbReference>
<dbReference type="Pfam" id="PF19300">
    <property type="entry name" value="BPD_transp_1_N"/>
    <property type="match status" value="1"/>
</dbReference>
<keyword evidence="4 7" id="KW-0812">Transmembrane</keyword>
<name>A0ABN2N7K2_9PSEU</name>
<comment type="similarity">
    <text evidence="7">Belongs to the binding-protein-dependent transport system permease family.</text>
</comment>
<feature type="transmembrane region" description="Helical" evidence="7">
    <location>
        <begin position="15"/>
        <end position="36"/>
    </location>
</feature>
<evidence type="ECO:0000313" key="9">
    <source>
        <dbReference type="EMBL" id="GAA1855127.1"/>
    </source>
</evidence>
<dbReference type="EMBL" id="BAAAQK010000012">
    <property type="protein sequence ID" value="GAA1855127.1"/>
    <property type="molecule type" value="Genomic_DNA"/>
</dbReference>
<accession>A0ABN2N7K2</accession>
<dbReference type="PROSITE" id="PS50928">
    <property type="entry name" value="ABC_TM1"/>
    <property type="match status" value="1"/>
</dbReference>
<feature type="domain" description="ABC transmembrane type-1" evidence="8">
    <location>
        <begin position="102"/>
        <end position="335"/>
    </location>
</feature>
<evidence type="ECO:0000256" key="3">
    <source>
        <dbReference type="ARBA" id="ARBA00022475"/>
    </source>
</evidence>
<proteinExistence type="inferred from homology"/>
<evidence type="ECO:0000256" key="4">
    <source>
        <dbReference type="ARBA" id="ARBA00022692"/>
    </source>
</evidence>
<evidence type="ECO:0000313" key="10">
    <source>
        <dbReference type="Proteomes" id="UP001500449"/>
    </source>
</evidence>
<dbReference type="PANTHER" id="PTHR43163:SF6">
    <property type="entry name" value="DIPEPTIDE TRANSPORT SYSTEM PERMEASE PROTEIN DPPB-RELATED"/>
    <property type="match status" value="1"/>
</dbReference>
<dbReference type="RefSeq" id="WP_344418761.1">
    <property type="nucleotide sequence ID" value="NZ_BAAAQK010000012.1"/>
</dbReference>
<dbReference type="Proteomes" id="UP001500449">
    <property type="component" value="Unassembled WGS sequence"/>
</dbReference>
<dbReference type="SUPFAM" id="SSF161098">
    <property type="entry name" value="MetI-like"/>
    <property type="match status" value="1"/>
</dbReference>
<protein>
    <submittedName>
        <fullName evidence="9">ABC transporter permease</fullName>
    </submittedName>
</protein>
<keyword evidence="3" id="KW-1003">Cell membrane</keyword>